<dbReference type="OrthoDB" id="5973539at2759"/>
<dbReference type="Proteomes" id="UP000077266">
    <property type="component" value="Unassembled WGS sequence"/>
</dbReference>
<keyword evidence="2" id="KW-0456">Lyase</keyword>
<keyword evidence="4" id="KW-1133">Transmembrane helix</keyword>
<dbReference type="PANTHER" id="PTHR10067:SF17">
    <property type="entry name" value="PHOSPHATIDYLSERINE DECARBOXYLASE PROENZYME 2"/>
    <property type="match status" value="1"/>
</dbReference>
<evidence type="ECO:0000256" key="3">
    <source>
        <dbReference type="SAM" id="MobiDB-lite"/>
    </source>
</evidence>
<keyword evidence="6" id="KW-1185">Reference proteome</keyword>
<evidence type="ECO:0000313" key="6">
    <source>
        <dbReference type="Proteomes" id="UP000077266"/>
    </source>
</evidence>
<keyword evidence="4" id="KW-0812">Transmembrane</keyword>
<feature type="transmembrane region" description="Helical" evidence="4">
    <location>
        <begin position="343"/>
        <end position="362"/>
    </location>
</feature>
<feature type="region of interest" description="Disordered" evidence="3">
    <location>
        <begin position="1"/>
        <end position="32"/>
    </location>
</feature>
<keyword evidence="4" id="KW-0472">Membrane</keyword>
<name>A0A165FSU8_EXIGL</name>
<dbReference type="AlphaFoldDB" id="A0A165FSU8"/>
<dbReference type="STRING" id="1314781.A0A165FSU8"/>
<evidence type="ECO:0008006" key="7">
    <source>
        <dbReference type="Google" id="ProtNLM"/>
    </source>
</evidence>
<evidence type="ECO:0000313" key="5">
    <source>
        <dbReference type="EMBL" id="KZV89476.1"/>
    </source>
</evidence>
<evidence type="ECO:0000256" key="1">
    <source>
        <dbReference type="ARBA" id="ARBA00022793"/>
    </source>
</evidence>
<dbReference type="Pfam" id="PF02666">
    <property type="entry name" value="PS_Dcarbxylase"/>
    <property type="match status" value="1"/>
</dbReference>
<dbReference type="GO" id="GO:0004609">
    <property type="term" value="F:phosphatidylserine decarboxylase activity"/>
    <property type="evidence" value="ECO:0007669"/>
    <property type="project" value="InterPro"/>
</dbReference>
<proteinExistence type="predicted"/>
<evidence type="ECO:0000256" key="2">
    <source>
        <dbReference type="ARBA" id="ARBA00023239"/>
    </source>
</evidence>
<dbReference type="GO" id="GO:0008654">
    <property type="term" value="P:phospholipid biosynthetic process"/>
    <property type="evidence" value="ECO:0007669"/>
    <property type="project" value="InterPro"/>
</dbReference>
<gene>
    <name evidence="5" type="ORF">EXIGLDRAFT_650196</name>
</gene>
<reference evidence="5 6" key="1">
    <citation type="journal article" date="2016" name="Mol. Biol. Evol.">
        <title>Comparative Genomics of Early-Diverging Mushroom-Forming Fungi Provides Insights into the Origins of Lignocellulose Decay Capabilities.</title>
        <authorList>
            <person name="Nagy L.G."/>
            <person name="Riley R."/>
            <person name="Tritt A."/>
            <person name="Adam C."/>
            <person name="Daum C."/>
            <person name="Floudas D."/>
            <person name="Sun H."/>
            <person name="Yadav J.S."/>
            <person name="Pangilinan J."/>
            <person name="Larsson K.H."/>
            <person name="Matsuura K."/>
            <person name="Barry K."/>
            <person name="Labutti K."/>
            <person name="Kuo R."/>
            <person name="Ohm R.A."/>
            <person name="Bhattacharya S.S."/>
            <person name="Shirouzu T."/>
            <person name="Yoshinaga Y."/>
            <person name="Martin F.M."/>
            <person name="Grigoriev I.V."/>
            <person name="Hibbett D.S."/>
        </authorList>
    </citation>
    <scope>NUCLEOTIDE SEQUENCE [LARGE SCALE GENOMIC DNA]</scope>
    <source>
        <strain evidence="5 6">HHB12029</strain>
    </source>
</reference>
<keyword evidence="1" id="KW-0210">Decarboxylase</keyword>
<protein>
    <recommendedName>
        <fullName evidence="7">Phosphatidylserine decarboxylase</fullName>
    </recommendedName>
</protein>
<dbReference type="InterPro" id="IPR003817">
    <property type="entry name" value="PS_Dcarbxylase"/>
</dbReference>
<dbReference type="InParanoid" id="A0A165FSU8"/>
<accession>A0A165FSU8</accession>
<dbReference type="PANTHER" id="PTHR10067">
    <property type="entry name" value="PHOSPHATIDYLSERINE DECARBOXYLASE"/>
    <property type="match status" value="1"/>
</dbReference>
<dbReference type="EMBL" id="KV426072">
    <property type="protein sequence ID" value="KZV89476.1"/>
    <property type="molecule type" value="Genomic_DNA"/>
</dbReference>
<sequence>MSLANLLKAPFRRNSKPAPTTMSSDPNGPEPALAVAEQMTAPDDEQSLIAKLGNKLVPEQLKRRINLHAALERAVDNSAKPQVDDAALSQDHGWLNDLFDDDILEELFKREHMGNYVKIRNTEEQIFESMPLYARIGMHLLFYGRYEIRFLHNNRVRKLLVDQSIKQGKIYDSTDPEIVGPHIESFIKTYNVDLNMLANPDIKSYKTINEFFARRLKPGLRPISAPDDNSVITSAADCRLMVFSDVTAAKKIWVKGKNFTIPNLLGSKDIADQFGPAPALAIFRLAPQDYHRYHSPVSGIFGGISHTGTDLFTVNPQAVNEDLDVFTGNKRDVVVIRSTIGGVNVPVAFVAVGALLVGAIGWEKQQGDMVKKGEGLGWFQYGGSTCICVFPTGTVAWDEDLLKTSQTGIETLVNIGEKIGTLQAP</sequence>
<evidence type="ECO:0000256" key="4">
    <source>
        <dbReference type="SAM" id="Phobius"/>
    </source>
</evidence>
<organism evidence="5 6">
    <name type="scientific">Exidia glandulosa HHB12029</name>
    <dbReference type="NCBI Taxonomy" id="1314781"/>
    <lineage>
        <taxon>Eukaryota</taxon>
        <taxon>Fungi</taxon>
        <taxon>Dikarya</taxon>
        <taxon>Basidiomycota</taxon>
        <taxon>Agaricomycotina</taxon>
        <taxon>Agaricomycetes</taxon>
        <taxon>Auriculariales</taxon>
        <taxon>Exidiaceae</taxon>
        <taxon>Exidia</taxon>
    </lineage>
</organism>
<feature type="compositionally biased region" description="Polar residues" evidence="3">
    <location>
        <begin position="17"/>
        <end position="26"/>
    </location>
</feature>